<organism evidence="2 3">
    <name type="scientific">Penicillium expansum</name>
    <name type="common">Blue mold rot fungus</name>
    <dbReference type="NCBI Taxonomy" id="27334"/>
    <lineage>
        <taxon>Eukaryota</taxon>
        <taxon>Fungi</taxon>
        <taxon>Dikarya</taxon>
        <taxon>Ascomycota</taxon>
        <taxon>Pezizomycotina</taxon>
        <taxon>Eurotiomycetes</taxon>
        <taxon>Eurotiomycetidae</taxon>
        <taxon>Eurotiales</taxon>
        <taxon>Aspergillaceae</taxon>
        <taxon>Penicillium</taxon>
    </lineage>
</organism>
<evidence type="ECO:0000313" key="3">
    <source>
        <dbReference type="Proteomes" id="UP000030143"/>
    </source>
</evidence>
<comment type="caution">
    <text evidence="2">The sequence shown here is derived from an EMBL/GenBank/DDBJ whole genome shotgun (WGS) entry which is preliminary data.</text>
</comment>
<dbReference type="OrthoDB" id="529205at2759"/>
<feature type="compositionally biased region" description="Basic and acidic residues" evidence="1">
    <location>
        <begin position="35"/>
        <end position="68"/>
    </location>
</feature>
<dbReference type="AlphaFoldDB" id="A0A0A2KKH2"/>
<dbReference type="Proteomes" id="UP000030143">
    <property type="component" value="Unassembled WGS sequence"/>
</dbReference>
<feature type="region of interest" description="Disordered" evidence="1">
    <location>
        <begin position="35"/>
        <end position="109"/>
    </location>
</feature>
<proteinExistence type="predicted"/>
<evidence type="ECO:0000256" key="1">
    <source>
        <dbReference type="SAM" id="MobiDB-lite"/>
    </source>
</evidence>
<accession>A0A0A2KKH2</accession>
<dbReference type="EMBL" id="JQFZ01000176">
    <property type="protein sequence ID" value="KGO55987.1"/>
    <property type="molecule type" value="Genomic_DNA"/>
</dbReference>
<dbReference type="PhylomeDB" id="A0A0A2KKH2"/>
<reference evidence="2 3" key="1">
    <citation type="journal article" date="2015" name="Mol. Plant Microbe Interact.">
        <title>Genome, transcriptome, and functional analyses of Penicillium expansum provide new insights into secondary metabolism and pathogenicity.</title>
        <authorList>
            <person name="Ballester A.R."/>
            <person name="Marcet-Houben M."/>
            <person name="Levin E."/>
            <person name="Sela N."/>
            <person name="Selma-Lazaro C."/>
            <person name="Carmona L."/>
            <person name="Wisniewski M."/>
            <person name="Droby S."/>
            <person name="Gonzalez-Candelas L."/>
            <person name="Gabaldon T."/>
        </authorList>
    </citation>
    <scope>NUCLEOTIDE SEQUENCE [LARGE SCALE GENOMIC DNA]</scope>
    <source>
        <strain evidence="2 3">MD-8</strain>
    </source>
</reference>
<dbReference type="RefSeq" id="XP_016597883.1">
    <property type="nucleotide sequence ID" value="XM_016737909.1"/>
</dbReference>
<name>A0A0A2KKH2_PENEN</name>
<sequence>MSFLTTIRASSRQAIRTNFAAPASTFHFSAVRSLNEDDRSRENLSHHYESHKQEGIKNTKEGKAEWKSELASNSEADVKADRGELDGDISFQEMQKKTKHVKTEAGNKQ</sequence>
<dbReference type="HOGENOM" id="CLU_121514_1_0_1"/>
<gene>
    <name evidence="2" type="ORF">PEX2_006320</name>
</gene>
<protein>
    <recommendedName>
        <fullName evidence="4">Mitochondrial carrier protein PET8</fullName>
    </recommendedName>
</protein>
<evidence type="ECO:0008006" key="4">
    <source>
        <dbReference type="Google" id="ProtNLM"/>
    </source>
</evidence>
<evidence type="ECO:0000313" key="2">
    <source>
        <dbReference type="EMBL" id="KGO55987.1"/>
    </source>
</evidence>
<dbReference type="GeneID" id="27673328"/>
<dbReference type="VEuPathDB" id="FungiDB:PEXP_088920"/>
<keyword evidence="3" id="KW-1185">Reference proteome</keyword>
<feature type="compositionally biased region" description="Basic and acidic residues" evidence="1">
    <location>
        <begin position="76"/>
        <end position="85"/>
    </location>
</feature>